<reference evidence="1" key="1">
    <citation type="submission" date="2016-10" db="EMBL/GenBank/DDBJ databases">
        <authorList>
            <person name="de Groot N.N."/>
        </authorList>
    </citation>
    <scope>NUCLEOTIDE SEQUENCE</scope>
</reference>
<gene>
    <name evidence="1" type="ORF">MNB_SV-14-160</name>
</gene>
<name>A0A1W1CNW5_9ZZZZ</name>
<dbReference type="EMBL" id="FPHN01000227">
    <property type="protein sequence ID" value="SFV67469.1"/>
    <property type="molecule type" value="Genomic_DNA"/>
</dbReference>
<protein>
    <submittedName>
        <fullName evidence="1">Uncharacterized protein</fullName>
    </submittedName>
</protein>
<sequence length="174" mass="19267">MKLKTLLLTAPLILMGLHAESMSGTTIGHYAKPGAPIDMTYLSHSTDNNESSKKYDVNITLTTTVRYGTMKVKVTFDDALIPLTSIDKELSFEITPEQKKYPINMQVSAKEDGLHYIRLLTKIDKGRGSKLRAFAVPVQVGEKKILKRNSVMMKSHSGENISISKAVETISVPE</sequence>
<dbReference type="AlphaFoldDB" id="A0A1W1CNW5"/>
<proteinExistence type="predicted"/>
<evidence type="ECO:0000313" key="1">
    <source>
        <dbReference type="EMBL" id="SFV67469.1"/>
    </source>
</evidence>
<organism evidence="1">
    <name type="scientific">hydrothermal vent metagenome</name>
    <dbReference type="NCBI Taxonomy" id="652676"/>
    <lineage>
        <taxon>unclassified sequences</taxon>
        <taxon>metagenomes</taxon>
        <taxon>ecological metagenomes</taxon>
    </lineage>
</organism>
<accession>A0A1W1CNW5</accession>